<accession>A0A0C9WLY1</accession>
<protein>
    <submittedName>
        <fullName evidence="1">Unplaced genomic scaffold K443scaffold_152, whole genome shotgun sequence</fullName>
    </submittedName>
</protein>
<dbReference type="Proteomes" id="UP000054477">
    <property type="component" value="Unassembled WGS sequence"/>
</dbReference>
<name>A0A0C9WLY1_9AGAR</name>
<proteinExistence type="predicted"/>
<dbReference type="EMBL" id="KN838687">
    <property type="protein sequence ID" value="KIJ97639.1"/>
    <property type="molecule type" value="Genomic_DNA"/>
</dbReference>
<dbReference type="OrthoDB" id="10507262at2759"/>
<evidence type="ECO:0000313" key="2">
    <source>
        <dbReference type="Proteomes" id="UP000054477"/>
    </source>
</evidence>
<dbReference type="AlphaFoldDB" id="A0A0C9WLY1"/>
<evidence type="ECO:0000313" key="1">
    <source>
        <dbReference type="EMBL" id="KIJ97639.1"/>
    </source>
</evidence>
<sequence>MHSIKIWLRSSSRRKRTGEYRPLHFLMSRRCFFWRTGKSSIISSYSLIWSPTLRKSEKSLSSTGVLWEICWVVGGWLVFKRGLSAVGGLARGPRDLNAEPGV</sequence>
<keyword evidence="2" id="KW-1185">Reference proteome</keyword>
<reference evidence="1 2" key="1">
    <citation type="submission" date="2014-04" db="EMBL/GenBank/DDBJ databases">
        <authorList>
            <consortium name="DOE Joint Genome Institute"/>
            <person name="Kuo A."/>
            <person name="Kohler A."/>
            <person name="Nagy L.G."/>
            <person name="Floudas D."/>
            <person name="Copeland A."/>
            <person name="Barry K.W."/>
            <person name="Cichocki N."/>
            <person name="Veneault-Fourrey C."/>
            <person name="LaButti K."/>
            <person name="Lindquist E.A."/>
            <person name="Lipzen A."/>
            <person name="Lundell T."/>
            <person name="Morin E."/>
            <person name="Murat C."/>
            <person name="Sun H."/>
            <person name="Tunlid A."/>
            <person name="Henrissat B."/>
            <person name="Grigoriev I.V."/>
            <person name="Hibbett D.S."/>
            <person name="Martin F."/>
            <person name="Nordberg H.P."/>
            <person name="Cantor M.N."/>
            <person name="Hua S.X."/>
        </authorList>
    </citation>
    <scope>NUCLEOTIDE SEQUENCE [LARGE SCALE GENOMIC DNA]</scope>
    <source>
        <strain evidence="1 2">LaAM-08-1</strain>
    </source>
</reference>
<gene>
    <name evidence="1" type="ORF">K443DRAFT_105262</name>
</gene>
<dbReference type="HOGENOM" id="CLU_2277919_0_0_1"/>
<reference evidence="2" key="2">
    <citation type="submission" date="2015-01" db="EMBL/GenBank/DDBJ databases">
        <title>Evolutionary Origins and Diversification of the Mycorrhizal Mutualists.</title>
        <authorList>
            <consortium name="DOE Joint Genome Institute"/>
            <consortium name="Mycorrhizal Genomics Consortium"/>
            <person name="Kohler A."/>
            <person name="Kuo A."/>
            <person name="Nagy L.G."/>
            <person name="Floudas D."/>
            <person name="Copeland A."/>
            <person name="Barry K.W."/>
            <person name="Cichocki N."/>
            <person name="Veneault-Fourrey C."/>
            <person name="LaButti K."/>
            <person name="Lindquist E.A."/>
            <person name="Lipzen A."/>
            <person name="Lundell T."/>
            <person name="Morin E."/>
            <person name="Murat C."/>
            <person name="Riley R."/>
            <person name="Ohm R."/>
            <person name="Sun H."/>
            <person name="Tunlid A."/>
            <person name="Henrissat B."/>
            <person name="Grigoriev I.V."/>
            <person name="Hibbett D.S."/>
            <person name="Martin F."/>
        </authorList>
    </citation>
    <scope>NUCLEOTIDE SEQUENCE [LARGE SCALE GENOMIC DNA]</scope>
    <source>
        <strain evidence="2">LaAM-08-1</strain>
    </source>
</reference>
<organism evidence="1 2">
    <name type="scientific">Laccaria amethystina LaAM-08-1</name>
    <dbReference type="NCBI Taxonomy" id="1095629"/>
    <lineage>
        <taxon>Eukaryota</taxon>
        <taxon>Fungi</taxon>
        <taxon>Dikarya</taxon>
        <taxon>Basidiomycota</taxon>
        <taxon>Agaricomycotina</taxon>
        <taxon>Agaricomycetes</taxon>
        <taxon>Agaricomycetidae</taxon>
        <taxon>Agaricales</taxon>
        <taxon>Agaricineae</taxon>
        <taxon>Hydnangiaceae</taxon>
        <taxon>Laccaria</taxon>
    </lineage>
</organism>